<name>S2ZWA9_9CORY</name>
<dbReference type="Proteomes" id="UP000014408">
    <property type="component" value="Unassembled WGS sequence"/>
</dbReference>
<feature type="region of interest" description="Disordered" evidence="1">
    <location>
        <begin position="21"/>
        <end position="40"/>
    </location>
</feature>
<protein>
    <submittedName>
        <fullName evidence="2">Uncharacterized protein</fullName>
    </submittedName>
</protein>
<dbReference type="HOGENOM" id="CLU_3288216_0_0_11"/>
<dbReference type="AlphaFoldDB" id="S2ZWA9"/>
<evidence type="ECO:0000313" key="3">
    <source>
        <dbReference type="Proteomes" id="UP000014408"/>
    </source>
</evidence>
<dbReference type="EMBL" id="ATBY01000016">
    <property type="protein sequence ID" value="EPD68324.1"/>
    <property type="molecule type" value="Genomic_DNA"/>
</dbReference>
<evidence type="ECO:0000256" key="1">
    <source>
        <dbReference type="SAM" id="MobiDB-lite"/>
    </source>
</evidence>
<proteinExistence type="predicted"/>
<dbReference type="PATRIC" id="fig|1125779.3.peg.1918"/>
<accession>S2ZWA9</accession>
<comment type="caution">
    <text evidence="2">The sequence shown here is derived from an EMBL/GenBank/DDBJ whole genome shotgun (WGS) entry which is preliminary data.</text>
</comment>
<gene>
    <name evidence="2" type="ORF">HMPREF1219_01971</name>
</gene>
<reference evidence="2 3" key="1">
    <citation type="submission" date="2013-05" db="EMBL/GenBank/DDBJ databases">
        <title>The Genome Sequence of Corynebacterium pyruviciproducens 1773O (ATCC BAA-1742).</title>
        <authorList>
            <consortium name="The Broad Institute Genomics Platform"/>
            <person name="Earl A."/>
            <person name="Ward D."/>
            <person name="Feldgarden M."/>
            <person name="Gevers D."/>
            <person name="Tong J."/>
            <person name="Walker B."/>
            <person name="Young S."/>
            <person name="Zeng Q."/>
            <person name="Gargeya S."/>
            <person name="Fitzgerald M."/>
            <person name="Haas B."/>
            <person name="Abouelleil A."/>
            <person name="Allen A.W."/>
            <person name="Alvarado L."/>
            <person name="Arachchi H.M."/>
            <person name="Berlin A.M."/>
            <person name="Chapman S.B."/>
            <person name="Gainer-Dewar J."/>
            <person name="Goldberg J."/>
            <person name="Griggs A."/>
            <person name="Gujja S."/>
            <person name="Hansen M."/>
            <person name="Howarth C."/>
            <person name="Imamovic A."/>
            <person name="Ireland A."/>
            <person name="Larimer J."/>
            <person name="McCowan C."/>
            <person name="Murphy C."/>
            <person name="Pearson M."/>
            <person name="Poon T.W."/>
            <person name="Priest M."/>
            <person name="Roberts A."/>
            <person name="Saif S."/>
            <person name="Shea T."/>
            <person name="Sisk P."/>
            <person name="Sykes S."/>
            <person name="Wortman J."/>
            <person name="Nusbaum C."/>
            <person name="Birren B."/>
        </authorList>
    </citation>
    <scope>NUCLEOTIDE SEQUENCE [LARGE SCALE GENOMIC DNA]</scope>
    <source>
        <strain evidence="2 3">ATCC BAA-1742</strain>
    </source>
</reference>
<dbReference type="STRING" id="1125779.HMPREF1219_01971"/>
<keyword evidence="3" id="KW-1185">Reference proteome</keyword>
<organism evidence="2 3">
    <name type="scientific">Corynebacterium pyruviciproducens ATCC BAA-1742</name>
    <dbReference type="NCBI Taxonomy" id="1125779"/>
    <lineage>
        <taxon>Bacteria</taxon>
        <taxon>Bacillati</taxon>
        <taxon>Actinomycetota</taxon>
        <taxon>Actinomycetes</taxon>
        <taxon>Mycobacteriales</taxon>
        <taxon>Corynebacteriaceae</taxon>
        <taxon>Corynebacterium</taxon>
    </lineage>
</organism>
<evidence type="ECO:0000313" key="2">
    <source>
        <dbReference type="EMBL" id="EPD68324.1"/>
    </source>
</evidence>
<sequence length="40" mass="4185">MQGIPGSPPITWRDFGLIPAGAEQSLDNQGENVGWGETAS</sequence>